<dbReference type="PRINTS" id="PR01411">
    <property type="entry name" value="CCMFBIOGNSIS"/>
</dbReference>
<reference evidence="13" key="1">
    <citation type="submission" date="2022-06" db="EMBL/GenBank/DDBJ databases">
        <title>Aquibacillus sp. a new bacterium isolated from soil saline samples.</title>
        <authorList>
            <person name="Galisteo C."/>
            <person name="De La Haba R."/>
            <person name="Sanchez-Porro C."/>
            <person name="Ventosa A."/>
        </authorList>
    </citation>
    <scope>NUCLEOTIDE SEQUENCE</scope>
    <source>
        <strain evidence="13">3ASR75-11</strain>
    </source>
</reference>
<dbReference type="InterPro" id="IPR032523">
    <property type="entry name" value="CcmF_C"/>
</dbReference>
<dbReference type="EMBL" id="JAMQKB010000020">
    <property type="protein sequence ID" value="MDC3425776.1"/>
    <property type="molecule type" value="Genomic_DNA"/>
</dbReference>
<dbReference type="GO" id="GO:0015232">
    <property type="term" value="F:heme transmembrane transporter activity"/>
    <property type="evidence" value="ECO:0007669"/>
    <property type="project" value="InterPro"/>
</dbReference>
<feature type="domain" description="Cytochrome c-type biogenesis protein CcmF C-terminal" evidence="12">
    <location>
        <begin position="313"/>
        <end position="640"/>
    </location>
</feature>
<dbReference type="Proteomes" id="UP001145050">
    <property type="component" value="Unassembled WGS sequence"/>
</dbReference>
<feature type="transmembrane region" description="Helical" evidence="10">
    <location>
        <begin position="350"/>
        <end position="373"/>
    </location>
</feature>
<dbReference type="GO" id="GO:0017004">
    <property type="term" value="P:cytochrome complex assembly"/>
    <property type="evidence" value="ECO:0007669"/>
    <property type="project" value="UniProtKB-KW"/>
</dbReference>
<evidence type="ECO:0000313" key="13">
    <source>
        <dbReference type="EMBL" id="MDC3425776.1"/>
    </source>
</evidence>
<evidence type="ECO:0000256" key="6">
    <source>
        <dbReference type="ARBA" id="ARBA00022748"/>
    </source>
</evidence>
<dbReference type="Pfam" id="PF16327">
    <property type="entry name" value="CcmF_C"/>
    <property type="match status" value="1"/>
</dbReference>
<dbReference type="GO" id="GO:0016829">
    <property type="term" value="F:lyase activity"/>
    <property type="evidence" value="ECO:0007669"/>
    <property type="project" value="UniProtKB-KW"/>
</dbReference>
<feature type="transmembrane region" description="Helical" evidence="10">
    <location>
        <begin position="308"/>
        <end position="329"/>
    </location>
</feature>
<feature type="transmembrane region" description="Helical" evidence="10">
    <location>
        <begin position="275"/>
        <end position="296"/>
    </location>
</feature>
<evidence type="ECO:0000256" key="1">
    <source>
        <dbReference type="ARBA" id="ARBA00004429"/>
    </source>
</evidence>
<dbReference type="PANTHER" id="PTHR43653:SF1">
    <property type="entry name" value="CYTOCHROME C-TYPE BIOGENESIS PROTEIN CCMF"/>
    <property type="match status" value="1"/>
</dbReference>
<evidence type="ECO:0000256" key="2">
    <source>
        <dbReference type="ARBA" id="ARBA00009186"/>
    </source>
</evidence>
<feature type="transmembrane region" description="Helical" evidence="10">
    <location>
        <begin position="248"/>
        <end position="263"/>
    </location>
</feature>
<feature type="transmembrane region" description="Helical" evidence="10">
    <location>
        <begin position="393"/>
        <end position="412"/>
    </location>
</feature>
<proteinExistence type="inferred from homology"/>
<protein>
    <submittedName>
        <fullName evidence="13">Heme lyase CcmF/NrfE family subunit</fullName>
    </submittedName>
</protein>
<comment type="function">
    <text evidence="9">Required for the biogenesis of c-type cytochromes. Possible subunit of a heme lyase.</text>
</comment>
<sequence length="665" mass="74015">MGEIGRWSIIFALVIISYGIVAHLIAIRTKSSKWLISAKRSVLALAGLTTLAAGSLIYLLVTSNFDYAYVAQYSSSEMALFYKISAFWGGNAGSLLLWLWILSMYTALVTWSKHKDSNQYLPWVSTFLLVINLFFALVLNIVEFPFALNPEEMNEGNGLNPLLQNPGMAVHPVTLYLGYIGFSIPFAYGMAALILKKVDATWLKITRRWTLVSWLFLSMGIIFGSQWAYVELGWGGYWAWDPVENASFLPWLTGTAFLHSAMIQERKGMMKKWNVSLVATTFMLTIFGTLLTRSGVLWSVHAFANGPIGAYFLGFIGFILVFSLWIISSRWTILEADVQFESAVSKESSFLVNNLLLVVSAFTIFLGTVYPVISEAVTGSKVMVGAPYFNRVNVPIFIALILAMGIGPVLAWKRSSLSVLRKNLIMPIVVAVIVAVALFTIGVGNWKAILAITSALFVLMMILLEFSKGVQARVKSTGESPFRSFIMLFVKNRRRYGGYIVHLAVVFVVIGLTGASVFSVDLQQNITKGETISYGKYSLEYRGLGETSTDLKTSVFAEFYVEKNGKELGVIRPEKVDYLNGTQTTTEVAVVSSVQEDLFVALNGWDEENGNAIIQVKIFPLITWVWFGGYLLILGTLIALWPERSRRAREIRRLKMESITNGSNI</sequence>
<dbReference type="Pfam" id="PF01578">
    <property type="entry name" value="Cytochrom_C_asm"/>
    <property type="match status" value="1"/>
</dbReference>
<feature type="transmembrane region" description="Helical" evidence="10">
    <location>
        <begin position="6"/>
        <end position="29"/>
    </location>
</feature>
<evidence type="ECO:0000256" key="9">
    <source>
        <dbReference type="ARBA" id="ARBA00037230"/>
    </source>
</evidence>
<keyword evidence="4" id="KW-0997">Cell inner membrane</keyword>
<feature type="transmembrane region" description="Helical" evidence="10">
    <location>
        <begin position="448"/>
        <end position="466"/>
    </location>
</feature>
<evidence type="ECO:0000256" key="8">
    <source>
        <dbReference type="ARBA" id="ARBA00023136"/>
    </source>
</evidence>
<evidence type="ECO:0000256" key="7">
    <source>
        <dbReference type="ARBA" id="ARBA00022989"/>
    </source>
</evidence>
<accession>A0A9X3WX20</accession>
<evidence type="ECO:0000256" key="3">
    <source>
        <dbReference type="ARBA" id="ARBA00022475"/>
    </source>
</evidence>
<dbReference type="PANTHER" id="PTHR43653">
    <property type="entry name" value="CYTOCHROME C ASSEMBLY PROTEIN-RELATED"/>
    <property type="match status" value="1"/>
</dbReference>
<feature type="domain" description="Cytochrome c assembly protein" evidence="11">
    <location>
        <begin position="88"/>
        <end position="294"/>
    </location>
</feature>
<dbReference type="InterPro" id="IPR003568">
    <property type="entry name" value="Cyt_c_biogenesis_CcmF"/>
</dbReference>
<comment type="caution">
    <text evidence="13">The sequence shown here is derived from an EMBL/GenBank/DDBJ whole genome shotgun (WGS) entry which is preliminary data.</text>
</comment>
<name>A0A9X3WX20_9BACI</name>
<evidence type="ECO:0000259" key="12">
    <source>
        <dbReference type="Pfam" id="PF16327"/>
    </source>
</evidence>
<keyword evidence="5 10" id="KW-0812">Transmembrane</keyword>
<organism evidence="13 14">
    <name type="scientific">Terrihalobacillus insolitus</name>
    <dbReference type="NCBI Taxonomy" id="2950438"/>
    <lineage>
        <taxon>Bacteria</taxon>
        <taxon>Bacillati</taxon>
        <taxon>Bacillota</taxon>
        <taxon>Bacilli</taxon>
        <taxon>Bacillales</taxon>
        <taxon>Bacillaceae</taxon>
        <taxon>Terrihalobacillus</taxon>
    </lineage>
</organism>
<comment type="subcellular location">
    <subcellularLocation>
        <location evidence="1">Cell inner membrane</location>
        <topology evidence="1">Multi-pass membrane protein</topology>
    </subcellularLocation>
</comment>
<evidence type="ECO:0000313" key="14">
    <source>
        <dbReference type="Proteomes" id="UP001145050"/>
    </source>
</evidence>
<keyword evidence="7 10" id="KW-1133">Transmembrane helix</keyword>
<dbReference type="GO" id="GO:0020037">
    <property type="term" value="F:heme binding"/>
    <property type="evidence" value="ECO:0007669"/>
    <property type="project" value="InterPro"/>
</dbReference>
<keyword evidence="14" id="KW-1185">Reference proteome</keyword>
<comment type="similarity">
    <text evidence="2">Belongs to the CcmF/CycK/Ccl1/NrfE/CcsA family.</text>
</comment>
<dbReference type="RefSeq" id="WP_272437593.1">
    <property type="nucleotide sequence ID" value="NZ_JAMQKB010000020.1"/>
</dbReference>
<evidence type="ECO:0000256" key="10">
    <source>
        <dbReference type="SAM" id="Phobius"/>
    </source>
</evidence>
<keyword evidence="6" id="KW-0201">Cytochrome c-type biogenesis</keyword>
<dbReference type="InterPro" id="IPR003567">
    <property type="entry name" value="Cyt_c_biogenesis"/>
</dbReference>
<dbReference type="InterPro" id="IPR002541">
    <property type="entry name" value="Cyt_c_assembly"/>
</dbReference>
<feature type="transmembrane region" description="Helical" evidence="10">
    <location>
        <begin position="41"/>
        <end position="61"/>
    </location>
</feature>
<evidence type="ECO:0000259" key="11">
    <source>
        <dbReference type="Pfam" id="PF01578"/>
    </source>
</evidence>
<evidence type="ECO:0000256" key="4">
    <source>
        <dbReference type="ARBA" id="ARBA00022519"/>
    </source>
</evidence>
<keyword evidence="8 10" id="KW-0472">Membrane</keyword>
<dbReference type="GO" id="GO:0005886">
    <property type="term" value="C:plasma membrane"/>
    <property type="evidence" value="ECO:0007669"/>
    <property type="project" value="UniProtKB-SubCell"/>
</dbReference>
<feature type="transmembrane region" description="Helical" evidence="10">
    <location>
        <begin position="176"/>
        <end position="195"/>
    </location>
</feature>
<keyword evidence="3" id="KW-1003">Cell membrane</keyword>
<gene>
    <name evidence="13" type="ORF">NC797_14810</name>
</gene>
<dbReference type="AlphaFoldDB" id="A0A9X3WX20"/>
<feature type="transmembrane region" description="Helical" evidence="10">
    <location>
        <begin position="81"/>
        <end position="108"/>
    </location>
</feature>
<feature type="transmembrane region" description="Helical" evidence="10">
    <location>
        <begin position="621"/>
        <end position="642"/>
    </location>
</feature>
<feature type="transmembrane region" description="Helical" evidence="10">
    <location>
        <begin position="424"/>
        <end position="442"/>
    </location>
</feature>
<evidence type="ECO:0000256" key="5">
    <source>
        <dbReference type="ARBA" id="ARBA00022692"/>
    </source>
</evidence>
<dbReference type="PRINTS" id="PR01410">
    <property type="entry name" value="CCBIOGENESIS"/>
</dbReference>
<feature type="transmembrane region" description="Helical" evidence="10">
    <location>
        <begin position="120"/>
        <end position="142"/>
    </location>
</feature>
<feature type="transmembrane region" description="Helical" evidence="10">
    <location>
        <begin position="496"/>
        <end position="518"/>
    </location>
</feature>
<feature type="transmembrane region" description="Helical" evidence="10">
    <location>
        <begin position="207"/>
        <end position="228"/>
    </location>
</feature>
<keyword evidence="13" id="KW-0456">Lyase</keyword>